<proteinExistence type="predicted"/>
<keyword evidence="1" id="KW-0393">Immunoglobulin domain</keyword>
<accession>A0ABM3CXI1</accession>
<dbReference type="PROSITE" id="PS50835">
    <property type="entry name" value="IG_LIKE"/>
    <property type="match status" value="1"/>
</dbReference>
<dbReference type="PANTHER" id="PTHR10075:SF14">
    <property type="entry name" value="CELL ADHESION MOLECULE DSCAM2-RELATED"/>
    <property type="match status" value="1"/>
</dbReference>
<evidence type="ECO:0000313" key="3">
    <source>
        <dbReference type="Proteomes" id="UP001652741"/>
    </source>
</evidence>
<dbReference type="RefSeq" id="XP_045551270.1">
    <property type="nucleotide sequence ID" value="XM_045695314.1"/>
</dbReference>
<dbReference type="InterPro" id="IPR003598">
    <property type="entry name" value="Ig_sub2"/>
</dbReference>
<dbReference type="Gene3D" id="2.60.40.10">
    <property type="entry name" value="Immunoglobulins"/>
    <property type="match status" value="1"/>
</dbReference>
<organism evidence="3 4">
    <name type="scientific">Salmo salar</name>
    <name type="common">Atlantic salmon</name>
    <dbReference type="NCBI Taxonomy" id="8030"/>
    <lineage>
        <taxon>Eukaryota</taxon>
        <taxon>Metazoa</taxon>
        <taxon>Chordata</taxon>
        <taxon>Craniata</taxon>
        <taxon>Vertebrata</taxon>
        <taxon>Euteleostomi</taxon>
        <taxon>Actinopterygii</taxon>
        <taxon>Neopterygii</taxon>
        <taxon>Teleostei</taxon>
        <taxon>Protacanthopterygii</taxon>
        <taxon>Salmoniformes</taxon>
        <taxon>Salmonidae</taxon>
        <taxon>Salmoninae</taxon>
        <taxon>Salmo</taxon>
    </lineage>
</organism>
<dbReference type="SMART" id="SM00408">
    <property type="entry name" value="IGc2"/>
    <property type="match status" value="1"/>
</dbReference>
<name>A0ABM3CXI1_SALSA</name>
<dbReference type="InterPro" id="IPR007110">
    <property type="entry name" value="Ig-like_dom"/>
</dbReference>
<feature type="domain" description="Ig-like" evidence="2">
    <location>
        <begin position="1"/>
        <end position="90"/>
    </location>
</feature>
<reference evidence="4" key="1">
    <citation type="submission" date="2025-08" db="UniProtKB">
        <authorList>
            <consortium name="RefSeq"/>
        </authorList>
    </citation>
    <scope>IDENTIFICATION</scope>
</reference>
<evidence type="ECO:0000259" key="2">
    <source>
        <dbReference type="PROSITE" id="PS50835"/>
    </source>
</evidence>
<dbReference type="InterPro" id="IPR013783">
    <property type="entry name" value="Ig-like_fold"/>
</dbReference>
<keyword evidence="3" id="KW-1185">Reference proteome</keyword>
<protein>
    <submittedName>
        <fullName evidence="4">Inactive tyrosine-protein kinase 7-like</fullName>
    </submittedName>
</protein>
<evidence type="ECO:0000313" key="4">
    <source>
        <dbReference type="RefSeq" id="XP_045551270.1"/>
    </source>
</evidence>
<dbReference type="SMART" id="SM00409">
    <property type="entry name" value="IG"/>
    <property type="match status" value="1"/>
</dbReference>
<dbReference type="Pfam" id="PF07679">
    <property type="entry name" value="I-set"/>
    <property type="match status" value="1"/>
</dbReference>
<dbReference type="InterPro" id="IPR036179">
    <property type="entry name" value="Ig-like_dom_sf"/>
</dbReference>
<dbReference type="GeneID" id="106604120"/>
<gene>
    <name evidence="4" type="primary">LOC106604120</name>
</gene>
<sequence length="96" mass="10904">MTMYITFKLEPENTTVYQGHRAILHCQATSDPEPHIQWMVKDKVLDTSRRFQIMPNDSMVITDVTTDDTAKYTCTAGNSCSISDVVAQLYSHGQKF</sequence>
<evidence type="ECO:0000256" key="1">
    <source>
        <dbReference type="ARBA" id="ARBA00023319"/>
    </source>
</evidence>
<dbReference type="SUPFAM" id="SSF48726">
    <property type="entry name" value="Immunoglobulin"/>
    <property type="match status" value="1"/>
</dbReference>
<dbReference type="InterPro" id="IPR013098">
    <property type="entry name" value="Ig_I-set"/>
</dbReference>
<dbReference type="Proteomes" id="UP001652741">
    <property type="component" value="Chromosome ssa01"/>
</dbReference>
<dbReference type="InterPro" id="IPR003599">
    <property type="entry name" value="Ig_sub"/>
</dbReference>
<dbReference type="PANTHER" id="PTHR10075">
    <property type="entry name" value="BASIGIN RELATED"/>
    <property type="match status" value="1"/>
</dbReference>